<evidence type="ECO:0000256" key="5">
    <source>
        <dbReference type="ARBA" id="ARBA00023187"/>
    </source>
</evidence>
<feature type="domain" description="RRM" evidence="11">
    <location>
        <begin position="210"/>
        <end position="289"/>
    </location>
</feature>
<dbReference type="InterPro" id="IPR008669">
    <property type="entry name" value="LSM_interact"/>
</dbReference>
<dbReference type="PANTHER" id="PTHR48025">
    <property type="entry name" value="OS02G0815200 PROTEIN"/>
    <property type="match status" value="1"/>
</dbReference>
<dbReference type="Gene3D" id="3.30.70.330">
    <property type="match status" value="4"/>
</dbReference>
<organism evidence="12 13">
    <name type="scientific">Saccharomyces pastorianus</name>
    <name type="common">Lager yeast</name>
    <name type="synonym">Saccharomyces cerevisiae x Saccharomyces eubayanus</name>
    <dbReference type="NCBI Taxonomy" id="27292"/>
    <lineage>
        <taxon>Eukaryota</taxon>
        <taxon>Fungi</taxon>
        <taxon>Dikarya</taxon>
        <taxon>Ascomycota</taxon>
        <taxon>Saccharomycotina</taxon>
        <taxon>Saccharomycetes</taxon>
        <taxon>Saccharomycetales</taxon>
        <taxon>Saccharomycetaceae</taxon>
        <taxon>Saccharomyces</taxon>
    </lineage>
</organism>
<protein>
    <recommendedName>
        <fullName evidence="8">U4/U6 snRNA-associated-splicing factor PRP24</fullName>
    </recommendedName>
</protein>
<dbReference type="GO" id="GO:0006397">
    <property type="term" value="P:mRNA processing"/>
    <property type="evidence" value="ECO:0007669"/>
    <property type="project" value="UniProtKB-KW"/>
</dbReference>
<feature type="region of interest" description="Disordered" evidence="10">
    <location>
        <begin position="393"/>
        <end position="444"/>
    </location>
</feature>
<evidence type="ECO:0000256" key="1">
    <source>
        <dbReference type="ARBA" id="ARBA00004123"/>
    </source>
</evidence>
<dbReference type="InterPro" id="IPR012677">
    <property type="entry name" value="Nucleotide-bd_a/b_plait_sf"/>
</dbReference>
<evidence type="ECO:0000256" key="10">
    <source>
        <dbReference type="SAM" id="MobiDB-lite"/>
    </source>
</evidence>
<dbReference type="GO" id="GO:0008380">
    <property type="term" value="P:RNA splicing"/>
    <property type="evidence" value="ECO:0007669"/>
    <property type="project" value="UniProtKB-KW"/>
</dbReference>
<reference evidence="12 13" key="1">
    <citation type="journal article" date="2019" name="BMC Genomics">
        <title>Chromosome level assembly and comparative genome analysis confirm lager-brewing yeasts originated from a single hybridization.</title>
        <authorList>
            <person name="Salazar A.N."/>
            <person name="Gorter de Vries A.R."/>
            <person name="van den Broek M."/>
            <person name="Brouwers N."/>
            <person name="de la Torre Cortes P."/>
            <person name="Kuijpers N.G.A."/>
            <person name="Daran J.G."/>
            <person name="Abeel T."/>
        </authorList>
    </citation>
    <scope>NUCLEOTIDE SEQUENCE [LARGE SCALE GENOMIC DNA]</scope>
    <source>
        <strain evidence="12 13">CBS 1483</strain>
    </source>
</reference>
<keyword evidence="5" id="KW-0508">mRNA splicing</keyword>
<dbReference type="CDD" id="cd12299">
    <property type="entry name" value="RRM4_Prp24"/>
    <property type="match status" value="1"/>
</dbReference>
<comment type="function">
    <text evidence="7">Functions as a recycling factor of the spliceosome, a machinery that forms on each precursor-messenger RNA (pre-mRNA) and catalyzes the removal of introns. Chaperones the re-annealing of U4 and U6 snRNAs (small nuclear RNAs) released from previous rounds of splicing, an initial step in reforming the U4/U6-U5 tri-snRNP (small nuclear ribonucleoprotein) that can reassemble into another spliceosome complex; this step involves binding U6 and facilitating the unwinding of the U6 internal stem loop, followed by base-pairing of U6 to U4.</text>
</comment>
<feature type="domain" description="RRM" evidence="11">
    <location>
        <begin position="41"/>
        <end position="116"/>
    </location>
</feature>
<evidence type="ECO:0000256" key="8">
    <source>
        <dbReference type="ARBA" id="ARBA00093627"/>
    </source>
</evidence>
<dbReference type="SUPFAM" id="SSF54928">
    <property type="entry name" value="RNA-binding domain, RBD"/>
    <property type="match status" value="2"/>
</dbReference>
<evidence type="ECO:0000256" key="4">
    <source>
        <dbReference type="ARBA" id="ARBA00022884"/>
    </source>
</evidence>
<dbReference type="Pfam" id="PF05391">
    <property type="entry name" value="Lsm_interact"/>
    <property type="match status" value="1"/>
</dbReference>
<keyword evidence="2" id="KW-0507">mRNA processing</keyword>
<keyword evidence="13" id="KW-1185">Reference proteome</keyword>
<dbReference type="FunFam" id="3.30.70.330:FF:000365">
    <property type="entry name" value="U4/U6 snRNA-associated-splicing factor PRP24"/>
    <property type="match status" value="1"/>
</dbReference>
<dbReference type="Pfam" id="PF00076">
    <property type="entry name" value="RRM_1"/>
    <property type="match status" value="3"/>
</dbReference>
<keyword evidence="3" id="KW-0677">Repeat</keyword>
<dbReference type="InterPro" id="IPR050502">
    <property type="entry name" value="Euk_RNA-bind_prot"/>
</dbReference>
<dbReference type="Pfam" id="PF16842">
    <property type="entry name" value="RRM_occluded"/>
    <property type="match status" value="1"/>
</dbReference>
<dbReference type="InterPro" id="IPR035979">
    <property type="entry name" value="RBD_domain_sf"/>
</dbReference>
<name>A0A6C1EDG9_SACPS</name>
<dbReference type="InterPro" id="IPR031766">
    <property type="entry name" value="RRM_occluded"/>
</dbReference>
<dbReference type="InterPro" id="IPR034397">
    <property type="entry name" value="Prp24_RRM1"/>
</dbReference>
<dbReference type="SMART" id="SM00360">
    <property type="entry name" value="RRM"/>
    <property type="match status" value="3"/>
</dbReference>
<keyword evidence="6" id="KW-0539">Nucleus</keyword>
<dbReference type="CDD" id="cd12296">
    <property type="entry name" value="RRM1_Prp24"/>
    <property type="match status" value="1"/>
</dbReference>
<dbReference type="GO" id="GO:0005688">
    <property type="term" value="C:U6 snRNP"/>
    <property type="evidence" value="ECO:0007669"/>
    <property type="project" value="UniProtKB-ARBA"/>
</dbReference>
<dbReference type="AlphaFoldDB" id="A0A6C1EDG9"/>
<gene>
    <name evidence="12" type="primary">PRP24_2</name>
    <name evidence="12" type="ORF">GRS66_010081</name>
</gene>
<comment type="subcellular location">
    <subcellularLocation>
        <location evidence="1">Nucleus</location>
    </subcellularLocation>
</comment>
<evidence type="ECO:0000256" key="7">
    <source>
        <dbReference type="ARBA" id="ARBA00093374"/>
    </source>
</evidence>
<feature type="domain" description="RRM" evidence="11">
    <location>
        <begin position="117"/>
        <end position="195"/>
    </location>
</feature>
<evidence type="ECO:0000313" key="13">
    <source>
        <dbReference type="Proteomes" id="UP000501346"/>
    </source>
</evidence>
<dbReference type="Proteomes" id="UP000501346">
    <property type="component" value="Chromosome SeXIII-ScXIII"/>
</dbReference>
<evidence type="ECO:0000256" key="6">
    <source>
        <dbReference type="ARBA" id="ARBA00023242"/>
    </source>
</evidence>
<evidence type="ECO:0000256" key="3">
    <source>
        <dbReference type="ARBA" id="ARBA00022737"/>
    </source>
</evidence>
<accession>A0A6C1EDG9</accession>
<feature type="compositionally biased region" description="Basic and acidic residues" evidence="10">
    <location>
        <begin position="420"/>
        <end position="444"/>
    </location>
</feature>
<dbReference type="EMBL" id="CP049010">
    <property type="protein sequence ID" value="QID87406.1"/>
    <property type="molecule type" value="Genomic_DNA"/>
</dbReference>
<dbReference type="OrthoDB" id="360390at2759"/>
<keyword evidence="4 9" id="KW-0694">RNA-binding</keyword>
<evidence type="ECO:0000259" key="11">
    <source>
        <dbReference type="PROSITE" id="PS50102"/>
    </source>
</evidence>
<sequence>MEDAHDTTSRSKRPLDVDPSVAAISSSKKANETLTRNRELTTVLVENLPKSYNQNKVYKYFKDCGPILHVDIADSLEKSFRFARIEFTKYDGALAALTKTYKLVGQNEITVSHLVDCTLWMTNFPPNYTQREIRGLFKNLNVVILSIRLPSLRFNTNRRFAYIDVTSKEDANTCVEKLNDVEIQGYMLVTKISNPLERSKRTDSATLEGREIIIRNVNAELLDENTLKELFDQFGHIEKINIPAGQKEHSFNNCCAFITFEKKCYAEKALQMNKTMLHDREISVGLADKKPFLERKEVKRLLTLRNSKELESLTCLFPVSDKVSSSQIEEFLQEEIHVNKNQIEKVHLVSDFNGAIIIFRDEKLAAKMPMILNNSQFQGRMVRSGTINDMKKYHNNRNNNTVKDAKPSRINTMPRRPTHQIKDKSADKQEQMSNDDFRKMFLGK</sequence>
<evidence type="ECO:0000256" key="9">
    <source>
        <dbReference type="PROSITE-ProRule" id="PRU00176"/>
    </source>
</evidence>
<dbReference type="GO" id="GO:0003729">
    <property type="term" value="F:mRNA binding"/>
    <property type="evidence" value="ECO:0007669"/>
    <property type="project" value="TreeGrafter"/>
</dbReference>
<dbReference type="InterPro" id="IPR000504">
    <property type="entry name" value="RRM_dom"/>
</dbReference>
<proteinExistence type="predicted"/>
<dbReference type="PANTHER" id="PTHR48025:SF1">
    <property type="entry name" value="RRM DOMAIN-CONTAINING PROTEIN"/>
    <property type="match status" value="1"/>
</dbReference>
<evidence type="ECO:0000313" key="12">
    <source>
        <dbReference type="EMBL" id="QID87406.1"/>
    </source>
</evidence>
<evidence type="ECO:0000256" key="2">
    <source>
        <dbReference type="ARBA" id="ARBA00022664"/>
    </source>
</evidence>
<dbReference type="PROSITE" id="PS50102">
    <property type="entry name" value="RRM"/>
    <property type="match status" value="3"/>
</dbReference>